<dbReference type="Pfam" id="PF13007">
    <property type="entry name" value="LZ_Tnp_IS66"/>
    <property type="match status" value="1"/>
</dbReference>
<geneLocation type="plasmid" evidence="3 4">
    <name>pPO70-1</name>
</geneLocation>
<dbReference type="EMBL" id="CP011518">
    <property type="protein sequence ID" value="ANJ86740.1"/>
    <property type="molecule type" value="Genomic_DNA"/>
</dbReference>
<accession>A0A192B0Q1</accession>
<protein>
    <recommendedName>
        <fullName evidence="2">Transposase TnpC homeodomain domain-containing protein</fullName>
    </recommendedName>
</protein>
<dbReference type="AlphaFoldDB" id="A0A192B0Q1"/>
<keyword evidence="3" id="KW-0614">Plasmid</keyword>
<evidence type="ECO:0000313" key="4">
    <source>
        <dbReference type="Proteomes" id="UP000035050"/>
    </source>
</evidence>
<keyword evidence="4" id="KW-1185">Reference proteome</keyword>
<organism evidence="3 4">
    <name type="scientific">Pandoraea oxalativorans</name>
    <dbReference type="NCBI Taxonomy" id="573737"/>
    <lineage>
        <taxon>Bacteria</taxon>
        <taxon>Pseudomonadati</taxon>
        <taxon>Pseudomonadota</taxon>
        <taxon>Betaproteobacteria</taxon>
        <taxon>Burkholderiales</taxon>
        <taxon>Burkholderiaceae</taxon>
        <taxon>Pandoraea</taxon>
    </lineage>
</organism>
<reference evidence="3" key="1">
    <citation type="submission" date="2016-06" db="EMBL/GenBank/DDBJ databases">
        <title>Pandoraea oxalativorans DSM 23570 Genome Sequencing.</title>
        <authorList>
            <person name="Ee R."/>
            <person name="Lim Y.-L."/>
            <person name="Yong D."/>
            <person name="Yin W.-F."/>
            <person name="Chan K.-G."/>
        </authorList>
    </citation>
    <scope>NUCLEOTIDE SEQUENCE</scope>
    <source>
        <strain evidence="3">DSM 23570</strain>
        <plasmid evidence="3">pPO70-1</plasmid>
    </source>
</reference>
<dbReference type="InterPro" id="IPR024463">
    <property type="entry name" value="Transposase_TnpC_homeodom"/>
</dbReference>
<feature type="domain" description="Transposase TnpC homeodomain" evidence="2">
    <location>
        <begin position="3"/>
        <end position="50"/>
    </location>
</feature>
<evidence type="ECO:0000313" key="3">
    <source>
        <dbReference type="EMBL" id="ANJ86740.1"/>
    </source>
</evidence>
<evidence type="ECO:0000259" key="2">
    <source>
        <dbReference type="Pfam" id="PF13007"/>
    </source>
</evidence>
<dbReference type="Proteomes" id="UP000035050">
    <property type="component" value="Plasmid pPO70-1"/>
</dbReference>
<sequence length="78" mass="8501">MEGEIGQLERKLEELPLDNGETPAPTTPASEARVNRARKPVPAHLPRDTIVHTPSANAGPDCRGPLKQIRSNVVEQLE</sequence>
<name>A0A192B0Q1_9BURK</name>
<evidence type="ECO:0000256" key="1">
    <source>
        <dbReference type="SAM" id="MobiDB-lite"/>
    </source>
</evidence>
<proteinExistence type="predicted"/>
<gene>
    <name evidence="3" type="ORF">MB84_31320</name>
</gene>
<dbReference type="KEGG" id="pox:MB84_31320"/>
<feature type="region of interest" description="Disordered" evidence="1">
    <location>
        <begin position="1"/>
        <end position="66"/>
    </location>
</feature>